<evidence type="ECO:0000313" key="2">
    <source>
        <dbReference type="Proteomes" id="UP000007838"/>
    </source>
</evidence>
<dbReference type="HOGENOM" id="CLU_1934739_0_0_6"/>
<sequence length="130" mass="15241">MEVTMRSYPQPGERWQHERGWTVTIIRLIEASPSVALVNPEFSCEVLIRHDSDNKLSSCPLAWFQQHYTRLFDAPLYDVHENHPVKWSGQAGGGARLRALNSIFMAGFPHVLSCNRIHEYHYIKRPLWWR</sequence>
<proteinExistence type="predicted"/>
<dbReference type="AlphaFoldDB" id="G8LP36"/>
<accession>G8LP36</accession>
<name>G8LP36_9ENTR</name>
<dbReference type="EMBL" id="CP002886">
    <property type="protein sequence ID" value="AEW72296.1"/>
    <property type="molecule type" value="Genomic_DNA"/>
</dbReference>
<reference evidence="1 2" key="1">
    <citation type="journal article" date="2011" name="Stand. Genomic Sci.">
        <title>Complete genome of the onion pathogen Enterobacter cloacae EcWSU1.</title>
        <authorList>
            <person name="Humann J.L."/>
            <person name="Wildung M."/>
            <person name="Cheng C.H."/>
            <person name="Lee T."/>
            <person name="Stewart J.E."/>
            <person name="Drew J.C."/>
            <person name="Triplett E.W."/>
            <person name="Main D."/>
            <person name="Schroeder B.K."/>
        </authorList>
    </citation>
    <scope>NUCLEOTIDE SEQUENCE [LARGE SCALE GENOMIC DNA]</scope>
    <source>
        <strain evidence="1 2">EcWSU1</strain>
    </source>
</reference>
<dbReference type="KEGG" id="eec:EcWSU1_00856"/>
<protein>
    <submittedName>
        <fullName evidence="1">Uncharacterized protein</fullName>
    </submittedName>
</protein>
<gene>
    <name evidence="1" type="ORF">EcWSU1_00856</name>
</gene>
<evidence type="ECO:0000313" key="1">
    <source>
        <dbReference type="EMBL" id="AEW72296.1"/>
    </source>
</evidence>
<organism evidence="1 2">
    <name type="scientific">Enterobacter ludwigii</name>
    <dbReference type="NCBI Taxonomy" id="299767"/>
    <lineage>
        <taxon>Bacteria</taxon>
        <taxon>Pseudomonadati</taxon>
        <taxon>Pseudomonadota</taxon>
        <taxon>Gammaproteobacteria</taxon>
        <taxon>Enterobacterales</taxon>
        <taxon>Enterobacteriaceae</taxon>
        <taxon>Enterobacter</taxon>
        <taxon>Enterobacter cloacae complex</taxon>
    </lineage>
</organism>
<dbReference type="Proteomes" id="UP000007838">
    <property type="component" value="Chromosome"/>
</dbReference>